<organism evidence="2 3">
    <name type="scientific">Mycena rosella</name>
    <name type="common">Pink bonnet</name>
    <name type="synonym">Agaricus rosellus</name>
    <dbReference type="NCBI Taxonomy" id="1033263"/>
    <lineage>
        <taxon>Eukaryota</taxon>
        <taxon>Fungi</taxon>
        <taxon>Dikarya</taxon>
        <taxon>Basidiomycota</taxon>
        <taxon>Agaricomycotina</taxon>
        <taxon>Agaricomycetes</taxon>
        <taxon>Agaricomycetidae</taxon>
        <taxon>Agaricales</taxon>
        <taxon>Marasmiineae</taxon>
        <taxon>Mycenaceae</taxon>
        <taxon>Mycena</taxon>
    </lineage>
</organism>
<evidence type="ECO:0000256" key="1">
    <source>
        <dbReference type="SAM" id="MobiDB-lite"/>
    </source>
</evidence>
<evidence type="ECO:0000313" key="3">
    <source>
        <dbReference type="Proteomes" id="UP001221757"/>
    </source>
</evidence>
<accession>A0AAD7CQQ4</accession>
<feature type="compositionally biased region" description="Basic and acidic residues" evidence="1">
    <location>
        <begin position="19"/>
        <end position="35"/>
    </location>
</feature>
<sequence length="124" mass="13686">MAQIEGNGRRDGTGIAKRQSKDTKSHDIDKGRGARDVAGIQEGILASTSEICATHDSRRRPAECAGERGRPGFREEGHASRAGSRSRAERRAARGASKYHRMKGTKTSQETQKSKTGKIWEKWH</sequence>
<protein>
    <submittedName>
        <fullName evidence="2">Uncharacterized protein</fullName>
    </submittedName>
</protein>
<gene>
    <name evidence="2" type="ORF">B0H17DRAFT_1145460</name>
</gene>
<keyword evidence="3" id="KW-1185">Reference proteome</keyword>
<dbReference type="Proteomes" id="UP001221757">
    <property type="component" value="Unassembled WGS sequence"/>
</dbReference>
<evidence type="ECO:0000313" key="2">
    <source>
        <dbReference type="EMBL" id="KAJ7658904.1"/>
    </source>
</evidence>
<reference evidence="2" key="1">
    <citation type="submission" date="2023-03" db="EMBL/GenBank/DDBJ databases">
        <title>Massive genome expansion in bonnet fungi (Mycena s.s.) driven by repeated elements and novel gene families across ecological guilds.</title>
        <authorList>
            <consortium name="Lawrence Berkeley National Laboratory"/>
            <person name="Harder C.B."/>
            <person name="Miyauchi S."/>
            <person name="Viragh M."/>
            <person name="Kuo A."/>
            <person name="Thoen E."/>
            <person name="Andreopoulos B."/>
            <person name="Lu D."/>
            <person name="Skrede I."/>
            <person name="Drula E."/>
            <person name="Henrissat B."/>
            <person name="Morin E."/>
            <person name="Kohler A."/>
            <person name="Barry K."/>
            <person name="LaButti K."/>
            <person name="Morin E."/>
            <person name="Salamov A."/>
            <person name="Lipzen A."/>
            <person name="Mereny Z."/>
            <person name="Hegedus B."/>
            <person name="Baldrian P."/>
            <person name="Stursova M."/>
            <person name="Weitz H."/>
            <person name="Taylor A."/>
            <person name="Grigoriev I.V."/>
            <person name="Nagy L.G."/>
            <person name="Martin F."/>
            <person name="Kauserud H."/>
        </authorList>
    </citation>
    <scope>NUCLEOTIDE SEQUENCE</scope>
    <source>
        <strain evidence="2">CBHHK067</strain>
    </source>
</reference>
<feature type="region of interest" description="Disordered" evidence="1">
    <location>
        <begin position="1"/>
        <end position="124"/>
    </location>
</feature>
<name>A0AAD7CQQ4_MYCRO</name>
<dbReference type="EMBL" id="JARKIE010000275">
    <property type="protein sequence ID" value="KAJ7658904.1"/>
    <property type="molecule type" value="Genomic_DNA"/>
</dbReference>
<proteinExistence type="predicted"/>
<comment type="caution">
    <text evidence="2">The sequence shown here is derived from an EMBL/GenBank/DDBJ whole genome shotgun (WGS) entry which is preliminary data.</text>
</comment>
<dbReference type="AlphaFoldDB" id="A0AAD7CQQ4"/>
<feature type="compositionally biased region" description="Basic and acidic residues" evidence="1">
    <location>
        <begin position="53"/>
        <end position="79"/>
    </location>
</feature>